<evidence type="ECO:0000313" key="2">
    <source>
        <dbReference type="EMBL" id="CAG8956426.1"/>
    </source>
</evidence>
<feature type="region of interest" description="Disordered" evidence="1">
    <location>
        <begin position="50"/>
        <end position="90"/>
    </location>
</feature>
<reference evidence="2" key="1">
    <citation type="submission" date="2021-07" db="EMBL/GenBank/DDBJ databases">
        <authorList>
            <person name="Durling M."/>
        </authorList>
    </citation>
    <scope>NUCLEOTIDE SEQUENCE</scope>
</reference>
<evidence type="ECO:0000313" key="3">
    <source>
        <dbReference type="Proteomes" id="UP000696280"/>
    </source>
</evidence>
<proteinExistence type="predicted"/>
<dbReference type="Proteomes" id="UP000696280">
    <property type="component" value="Unassembled WGS sequence"/>
</dbReference>
<organism evidence="2 3">
    <name type="scientific">Hymenoscyphus fraxineus</name>
    <dbReference type="NCBI Taxonomy" id="746836"/>
    <lineage>
        <taxon>Eukaryota</taxon>
        <taxon>Fungi</taxon>
        <taxon>Dikarya</taxon>
        <taxon>Ascomycota</taxon>
        <taxon>Pezizomycotina</taxon>
        <taxon>Leotiomycetes</taxon>
        <taxon>Helotiales</taxon>
        <taxon>Helotiaceae</taxon>
        <taxon>Hymenoscyphus</taxon>
    </lineage>
</organism>
<dbReference type="EMBL" id="CAJVRL010000070">
    <property type="protein sequence ID" value="CAG8956426.1"/>
    <property type="molecule type" value="Genomic_DNA"/>
</dbReference>
<protein>
    <submittedName>
        <fullName evidence="2">Uncharacterized protein</fullName>
    </submittedName>
</protein>
<dbReference type="AlphaFoldDB" id="A0A9N9KYN8"/>
<evidence type="ECO:0000256" key="1">
    <source>
        <dbReference type="SAM" id="MobiDB-lite"/>
    </source>
</evidence>
<keyword evidence="3" id="KW-1185">Reference proteome</keyword>
<gene>
    <name evidence="2" type="ORF">HYFRA_00003809</name>
</gene>
<feature type="compositionally biased region" description="Polar residues" evidence="1">
    <location>
        <begin position="50"/>
        <end position="80"/>
    </location>
</feature>
<name>A0A9N9KYN8_9HELO</name>
<sequence length="279" mass="30854">MASPSLASYAASSSRNVTKRFPFVVDVAQESRCIPEDWFYNPAPLTQTKPKGATSFSDTVDNESTWNTSPACQNNDSRLPSTAAEPETDLSKQPSIDASMMSQVANLVHLQLNQVLSCLSKIDRGHWKMGAPLVASLSQKSSALVPWPLQEEMLLSVTSAKIQRMLRTWRQGLRMQPDRIWQYHPAHCSNIHRWLGDTGETNGLKSPPPVRLLGSGVQWGQNQSEPEGIKLFTCAIDAMIIAGVFLGGGSTTVDHQHITDPIVFINLVALEFLDLWRKD</sequence>
<comment type="caution">
    <text evidence="2">The sequence shown here is derived from an EMBL/GenBank/DDBJ whole genome shotgun (WGS) entry which is preliminary data.</text>
</comment>
<accession>A0A9N9KYN8</accession>